<dbReference type="AlphaFoldDB" id="A0A3P7INY7"/>
<reference evidence="1 2" key="1">
    <citation type="submission" date="2018-11" db="EMBL/GenBank/DDBJ databases">
        <authorList>
            <consortium name="Pathogen Informatics"/>
        </authorList>
    </citation>
    <scope>NUCLEOTIDE SEQUENCE [LARGE SCALE GENOMIC DNA]</scope>
</reference>
<sequence length="148" mass="15495">STRTVVPTGSPNVRRVTVASAGGDEQQLGIVVVDSRNAARGTGGFQQLERNGLPSNAYASQPQTLAAALSGLSPLGRGELMSTAVYQSRAPMVSSRKRIHSVNTHAGNPNAITQATLNGLTRLAGSGTSGSCSQFVELFDFLCIFFRE</sequence>
<name>A0A3P7INY7_STRVU</name>
<gene>
    <name evidence="1" type="ORF">SVUK_LOCUS6724</name>
</gene>
<dbReference type="Proteomes" id="UP000270094">
    <property type="component" value="Unassembled WGS sequence"/>
</dbReference>
<keyword evidence="2" id="KW-1185">Reference proteome</keyword>
<proteinExistence type="predicted"/>
<feature type="non-terminal residue" evidence="1">
    <location>
        <position position="1"/>
    </location>
</feature>
<organism evidence="1 2">
    <name type="scientific">Strongylus vulgaris</name>
    <name type="common">Blood worm</name>
    <dbReference type="NCBI Taxonomy" id="40348"/>
    <lineage>
        <taxon>Eukaryota</taxon>
        <taxon>Metazoa</taxon>
        <taxon>Ecdysozoa</taxon>
        <taxon>Nematoda</taxon>
        <taxon>Chromadorea</taxon>
        <taxon>Rhabditida</taxon>
        <taxon>Rhabditina</taxon>
        <taxon>Rhabditomorpha</taxon>
        <taxon>Strongyloidea</taxon>
        <taxon>Strongylidae</taxon>
        <taxon>Strongylus</taxon>
    </lineage>
</organism>
<evidence type="ECO:0000313" key="2">
    <source>
        <dbReference type="Proteomes" id="UP000270094"/>
    </source>
</evidence>
<protein>
    <submittedName>
        <fullName evidence="1">Uncharacterized protein</fullName>
    </submittedName>
</protein>
<dbReference type="OrthoDB" id="5866255at2759"/>
<accession>A0A3P7INY7</accession>
<dbReference type="EMBL" id="UYYB01021748">
    <property type="protein sequence ID" value="VDM71726.1"/>
    <property type="molecule type" value="Genomic_DNA"/>
</dbReference>
<evidence type="ECO:0000313" key="1">
    <source>
        <dbReference type="EMBL" id="VDM71726.1"/>
    </source>
</evidence>